<dbReference type="Gene3D" id="3.40.50.200">
    <property type="entry name" value="Peptidase S8/S53 domain"/>
    <property type="match status" value="1"/>
</dbReference>
<comment type="subcellular location">
    <subcellularLocation>
        <location evidence="1">Secreted</location>
    </subcellularLocation>
</comment>
<dbReference type="EMBL" id="UOEI01000253">
    <property type="protein sequence ID" value="VAV99247.1"/>
    <property type="molecule type" value="Genomic_DNA"/>
</dbReference>
<evidence type="ECO:0000256" key="4">
    <source>
        <dbReference type="ARBA" id="ARBA00022670"/>
    </source>
</evidence>
<dbReference type="PROSITE" id="PS51892">
    <property type="entry name" value="SUBTILASE"/>
    <property type="match status" value="1"/>
</dbReference>
<evidence type="ECO:0000259" key="8">
    <source>
        <dbReference type="Pfam" id="PF00082"/>
    </source>
</evidence>
<dbReference type="InterPro" id="IPR023827">
    <property type="entry name" value="Peptidase_S8_Asp-AS"/>
</dbReference>
<keyword evidence="7" id="KW-0812">Transmembrane</keyword>
<dbReference type="PANTHER" id="PTHR43806:SF11">
    <property type="entry name" value="CEREVISIN-RELATED"/>
    <property type="match status" value="1"/>
</dbReference>
<dbReference type="CDD" id="cd07484">
    <property type="entry name" value="Peptidases_S8_Thermitase_like"/>
    <property type="match status" value="1"/>
</dbReference>
<keyword evidence="7" id="KW-0472">Membrane</keyword>
<keyword evidence="6" id="KW-0720">Serine protease</keyword>
<keyword evidence="7" id="KW-1133">Transmembrane helix</keyword>
<comment type="similarity">
    <text evidence="2">Belongs to the peptidase S8 family.</text>
</comment>
<dbReference type="PROSITE" id="PS00136">
    <property type="entry name" value="SUBTILASE_ASP"/>
    <property type="match status" value="1"/>
</dbReference>
<evidence type="ECO:0000256" key="2">
    <source>
        <dbReference type="ARBA" id="ARBA00011073"/>
    </source>
</evidence>
<dbReference type="SUPFAM" id="SSF52743">
    <property type="entry name" value="Subtilisin-like"/>
    <property type="match status" value="1"/>
</dbReference>
<evidence type="ECO:0000256" key="7">
    <source>
        <dbReference type="SAM" id="Phobius"/>
    </source>
</evidence>
<dbReference type="InterPro" id="IPR023828">
    <property type="entry name" value="Peptidase_S8_Ser-AS"/>
</dbReference>
<evidence type="ECO:0000256" key="6">
    <source>
        <dbReference type="ARBA" id="ARBA00022825"/>
    </source>
</evidence>
<dbReference type="InterPro" id="IPR050131">
    <property type="entry name" value="Peptidase_S8_subtilisin-like"/>
</dbReference>
<organism evidence="9">
    <name type="scientific">hydrothermal vent metagenome</name>
    <dbReference type="NCBI Taxonomy" id="652676"/>
    <lineage>
        <taxon>unclassified sequences</taxon>
        <taxon>metagenomes</taxon>
        <taxon>ecological metagenomes</taxon>
    </lineage>
</organism>
<keyword evidence="4" id="KW-0645">Protease</keyword>
<feature type="domain" description="Peptidase S8/S53" evidence="8">
    <location>
        <begin position="57"/>
        <end position="301"/>
    </location>
</feature>
<dbReference type="Pfam" id="PF00082">
    <property type="entry name" value="Peptidase_S8"/>
    <property type="match status" value="1"/>
</dbReference>
<dbReference type="PROSITE" id="PS00137">
    <property type="entry name" value="SUBTILASE_HIS"/>
    <property type="match status" value="1"/>
</dbReference>
<sequence>MIRHRLLPLGALLIVLALGAAACSTSSEFDDPNDPLASEQYAIDQMNLQGAWERSDGEDVVIAIIDTGIDLDHPDLKDNIVPGWDWVDDDDTPNDENGHGTHVAGSAAAIGNNSIGVIGMAPRAKIMPLKVLGADGSGNSEDIAEAILWAVDNGADVINLSLGGSSDLVGRIYNKVDPTNAAIAEADRRGVVVVAAAGNDDTFLTAYNPETPVIVVNASNEIGETARFSNFGDPRAVSAPGTRIMSTAPTYRTTIWPKGSNGYEELDGTSMASPQVAGIVALMVGRGQSPSEIRDALIQTAINPAGDPLLGAGIVQADAAVKESTRLVSPLAFALVLLIVGGLAVAVVAWERRRNA</sequence>
<proteinExistence type="inferred from homology"/>
<accession>A0A3B0S383</accession>
<dbReference type="InterPro" id="IPR022398">
    <property type="entry name" value="Peptidase_S8_His-AS"/>
</dbReference>
<name>A0A3B0S383_9ZZZZ</name>
<dbReference type="GO" id="GO:0004252">
    <property type="term" value="F:serine-type endopeptidase activity"/>
    <property type="evidence" value="ECO:0007669"/>
    <property type="project" value="InterPro"/>
</dbReference>
<reference evidence="9" key="1">
    <citation type="submission" date="2018-06" db="EMBL/GenBank/DDBJ databases">
        <authorList>
            <person name="Zhirakovskaya E."/>
        </authorList>
    </citation>
    <scope>NUCLEOTIDE SEQUENCE</scope>
</reference>
<protein>
    <recommendedName>
        <fullName evidence="8">Peptidase S8/S53 domain-containing protein</fullName>
    </recommendedName>
</protein>
<evidence type="ECO:0000256" key="5">
    <source>
        <dbReference type="ARBA" id="ARBA00022801"/>
    </source>
</evidence>
<evidence type="ECO:0000256" key="1">
    <source>
        <dbReference type="ARBA" id="ARBA00004613"/>
    </source>
</evidence>
<evidence type="ECO:0000313" key="9">
    <source>
        <dbReference type="EMBL" id="VAV99247.1"/>
    </source>
</evidence>
<dbReference type="GO" id="GO:0005576">
    <property type="term" value="C:extracellular region"/>
    <property type="evidence" value="ECO:0007669"/>
    <property type="project" value="UniProtKB-SubCell"/>
</dbReference>
<keyword evidence="5" id="KW-0378">Hydrolase</keyword>
<dbReference type="InterPro" id="IPR015500">
    <property type="entry name" value="Peptidase_S8_subtilisin-rel"/>
</dbReference>
<keyword evidence="3" id="KW-0964">Secreted</keyword>
<dbReference type="PRINTS" id="PR00723">
    <property type="entry name" value="SUBTILISIN"/>
</dbReference>
<evidence type="ECO:0000256" key="3">
    <source>
        <dbReference type="ARBA" id="ARBA00022525"/>
    </source>
</evidence>
<dbReference type="PANTHER" id="PTHR43806">
    <property type="entry name" value="PEPTIDASE S8"/>
    <property type="match status" value="1"/>
</dbReference>
<dbReference type="InterPro" id="IPR034084">
    <property type="entry name" value="Thermitase-like_dom"/>
</dbReference>
<dbReference type="AlphaFoldDB" id="A0A3B0S383"/>
<dbReference type="PROSITE" id="PS00138">
    <property type="entry name" value="SUBTILASE_SER"/>
    <property type="match status" value="1"/>
</dbReference>
<dbReference type="PROSITE" id="PS51257">
    <property type="entry name" value="PROKAR_LIPOPROTEIN"/>
    <property type="match status" value="1"/>
</dbReference>
<feature type="transmembrane region" description="Helical" evidence="7">
    <location>
        <begin position="331"/>
        <end position="350"/>
    </location>
</feature>
<dbReference type="InterPro" id="IPR036852">
    <property type="entry name" value="Peptidase_S8/S53_dom_sf"/>
</dbReference>
<gene>
    <name evidence="9" type="ORF">MNBD_ACTINO01-1356</name>
</gene>
<dbReference type="GO" id="GO:0006508">
    <property type="term" value="P:proteolysis"/>
    <property type="evidence" value="ECO:0007669"/>
    <property type="project" value="UniProtKB-KW"/>
</dbReference>
<dbReference type="InterPro" id="IPR000209">
    <property type="entry name" value="Peptidase_S8/S53_dom"/>
</dbReference>